<keyword evidence="3" id="KW-1185">Reference proteome</keyword>
<accession>A0A392W1G5</accession>
<sequence>EKLDSDLTLEAARDLLEKVYSDLEPVTTYFVHRKRKRHSGDGKKRKKKRRSGEAGPSG</sequence>
<evidence type="ECO:0000256" key="1">
    <source>
        <dbReference type="SAM" id="MobiDB-lite"/>
    </source>
</evidence>
<proteinExistence type="predicted"/>
<protein>
    <submittedName>
        <fullName evidence="2">Uncharacterized protein</fullName>
    </submittedName>
</protein>
<feature type="region of interest" description="Disordered" evidence="1">
    <location>
        <begin position="31"/>
        <end position="58"/>
    </location>
</feature>
<dbReference type="Proteomes" id="UP000265520">
    <property type="component" value="Unassembled WGS sequence"/>
</dbReference>
<evidence type="ECO:0000313" key="3">
    <source>
        <dbReference type="Proteomes" id="UP000265520"/>
    </source>
</evidence>
<comment type="caution">
    <text evidence="2">The sequence shown here is derived from an EMBL/GenBank/DDBJ whole genome shotgun (WGS) entry which is preliminary data.</text>
</comment>
<reference evidence="2 3" key="1">
    <citation type="journal article" date="2018" name="Front. Plant Sci.">
        <title>Red Clover (Trifolium pratense) and Zigzag Clover (T. medium) - A Picture of Genomic Similarities and Differences.</title>
        <authorList>
            <person name="Dluhosova J."/>
            <person name="Istvanek J."/>
            <person name="Nedelnik J."/>
            <person name="Repkova J."/>
        </authorList>
    </citation>
    <scope>NUCLEOTIDE SEQUENCE [LARGE SCALE GENOMIC DNA]</scope>
    <source>
        <strain evidence="3">cv. 10/8</strain>
        <tissue evidence="2">Leaf</tissue>
    </source>
</reference>
<organism evidence="2 3">
    <name type="scientific">Trifolium medium</name>
    <dbReference type="NCBI Taxonomy" id="97028"/>
    <lineage>
        <taxon>Eukaryota</taxon>
        <taxon>Viridiplantae</taxon>
        <taxon>Streptophyta</taxon>
        <taxon>Embryophyta</taxon>
        <taxon>Tracheophyta</taxon>
        <taxon>Spermatophyta</taxon>
        <taxon>Magnoliopsida</taxon>
        <taxon>eudicotyledons</taxon>
        <taxon>Gunneridae</taxon>
        <taxon>Pentapetalae</taxon>
        <taxon>rosids</taxon>
        <taxon>fabids</taxon>
        <taxon>Fabales</taxon>
        <taxon>Fabaceae</taxon>
        <taxon>Papilionoideae</taxon>
        <taxon>50 kb inversion clade</taxon>
        <taxon>NPAAA clade</taxon>
        <taxon>Hologalegina</taxon>
        <taxon>IRL clade</taxon>
        <taxon>Trifolieae</taxon>
        <taxon>Trifolium</taxon>
    </lineage>
</organism>
<evidence type="ECO:0000313" key="2">
    <source>
        <dbReference type="EMBL" id="MCI94276.1"/>
    </source>
</evidence>
<feature type="compositionally biased region" description="Basic residues" evidence="1">
    <location>
        <begin position="31"/>
        <end position="50"/>
    </location>
</feature>
<name>A0A392W1G5_9FABA</name>
<dbReference type="AlphaFoldDB" id="A0A392W1G5"/>
<dbReference type="EMBL" id="LXQA011352014">
    <property type="protein sequence ID" value="MCI94276.1"/>
    <property type="molecule type" value="Genomic_DNA"/>
</dbReference>
<feature type="non-terminal residue" evidence="2">
    <location>
        <position position="1"/>
    </location>
</feature>